<name>A0A1U9YWC1_9HYPH</name>
<evidence type="ECO:0000259" key="3">
    <source>
        <dbReference type="PROSITE" id="PS51186"/>
    </source>
</evidence>
<dbReference type="RefSeq" id="WP_018064664.1">
    <property type="nucleotide sequence ID" value="NZ_AQWH01000008.1"/>
</dbReference>
<dbReference type="Proteomes" id="UP000191135">
    <property type="component" value="Chromosome"/>
</dbReference>
<protein>
    <submittedName>
        <fullName evidence="4">Putative acetyltransferase</fullName>
    </submittedName>
</protein>
<dbReference type="PANTHER" id="PTHR43877">
    <property type="entry name" value="AMINOALKYLPHOSPHONATE N-ACETYLTRANSFERASE-RELATED-RELATED"/>
    <property type="match status" value="1"/>
</dbReference>
<accession>A0A1U9YWC1</accession>
<sequence>MSEDRNSAPFRIEAGLRFQHRHLAARGYWRAFSRKLRYPLGPEAKAVTFIERAIDPDHAISAVSQNGDFLGVAGFKSPEGAFIGGGFRDLAVTFGWIGATFRGLLIGILERDCEPDTLLMDGIFVEPHARGRGIGKALLKAIETRAASMGLRHVRLDVIDTNPRARALYEREGFVEKSVESLGPLSPVFGFSMATQMTKPVGI</sequence>
<dbReference type="AlphaFoldDB" id="A0A1U9YWC1"/>
<feature type="domain" description="N-acetyltransferase" evidence="3">
    <location>
        <begin position="49"/>
        <end position="202"/>
    </location>
</feature>
<evidence type="ECO:0000256" key="1">
    <source>
        <dbReference type="ARBA" id="ARBA00022679"/>
    </source>
</evidence>
<dbReference type="STRING" id="1122214.Mame_00341"/>
<evidence type="ECO:0000313" key="4">
    <source>
        <dbReference type="EMBL" id="AQZ49724.1"/>
    </source>
</evidence>
<dbReference type="SUPFAM" id="SSF55729">
    <property type="entry name" value="Acyl-CoA N-acyltransferases (Nat)"/>
    <property type="match status" value="1"/>
</dbReference>
<proteinExistence type="predicted"/>
<keyword evidence="1 4" id="KW-0808">Transferase</keyword>
<evidence type="ECO:0000256" key="2">
    <source>
        <dbReference type="ARBA" id="ARBA00023315"/>
    </source>
</evidence>
<dbReference type="CDD" id="cd04301">
    <property type="entry name" value="NAT_SF"/>
    <property type="match status" value="1"/>
</dbReference>
<organism evidence="4 5">
    <name type="scientific">Martelella mediterranea DSM 17316</name>
    <dbReference type="NCBI Taxonomy" id="1122214"/>
    <lineage>
        <taxon>Bacteria</taxon>
        <taxon>Pseudomonadati</taxon>
        <taxon>Pseudomonadota</taxon>
        <taxon>Alphaproteobacteria</taxon>
        <taxon>Hyphomicrobiales</taxon>
        <taxon>Aurantimonadaceae</taxon>
        <taxon>Martelella</taxon>
    </lineage>
</organism>
<dbReference type="InterPro" id="IPR016181">
    <property type="entry name" value="Acyl_CoA_acyltransferase"/>
</dbReference>
<dbReference type="InterPro" id="IPR000182">
    <property type="entry name" value="GNAT_dom"/>
</dbReference>
<dbReference type="Pfam" id="PF00583">
    <property type="entry name" value="Acetyltransf_1"/>
    <property type="match status" value="1"/>
</dbReference>
<dbReference type="eggNOG" id="COG0456">
    <property type="taxonomic scope" value="Bacteria"/>
</dbReference>
<dbReference type="PANTHER" id="PTHR43877:SF2">
    <property type="entry name" value="AMINOALKYLPHOSPHONATE N-ACETYLTRANSFERASE-RELATED"/>
    <property type="match status" value="1"/>
</dbReference>
<dbReference type="EMBL" id="CP020330">
    <property type="protein sequence ID" value="AQZ49724.1"/>
    <property type="molecule type" value="Genomic_DNA"/>
</dbReference>
<keyword evidence="5" id="KW-1185">Reference proteome</keyword>
<dbReference type="PROSITE" id="PS51186">
    <property type="entry name" value="GNAT"/>
    <property type="match status" value="1"/>
</dbReference>
<evidence type="ECO:0000313" key="5">
    <source>
        <dbReference type="Proteomes" id="UP000191135"/>
    </source>
</evidence>
<reference evidence="4 5" key="1">
    <citation type="submission" date="2017-03" db="EMBL/GenBank/DDBJ databases">
        <title>Foreign affairs: Plasmid Transfer between Roseobacters and Rhizobia.</title>
        <authorList>
            <person name="Bartling P."/>
            <person name="Bunk B."/>
            <person name="Overmann J."/>
            <person name="Brinkmann H."/>
            <person name="Petersen J."/>
        </authorList>
    </citation>
    <scope>NUCLEOTIDE SEQUENCE [LARGE SCALE GENOMIC DNA]</scope>
    <source>
        <strain evidence="4 5">MACL11</strain>
    </source>
</reference>
<keyword evidence="2" id="KW-0012">Acyltransferase</keyword>
<dbReference type="KEGG" id="mmed:Mame_00341"/>
<dbReference type="GO" id="GO:0016747">
    <property type="term" value="F:acyltransferase activity, transferring groups other than amino-acyl groups"/>
    <property type="evidence" value="ECO:0007669"/>
    <property type="project" value="InterPro"/>
</dbReference>
<gene>
    <name evidence="4" type="ORF">Mame_00341</name>
</gene>
<dbReference type="Gene3D" id="3.40.630.30">
    <property type="match status" value="1"/>
</dbReference>
<dbReference type="OrthoDB" id="118633at2"/>
<dbReference type="InterPro" id="IPR050832">
    <property type="entry name" value="Bact_Acetyltransf"/>
</dbReference>